<evidence type="ECO:0000313" key="4">
    <source>
        <dbReference type="EMBL" id="GEM08470.1"/>
    </source>
</evidence>
<accession>A0A511KDL5</accession>
<evidence type="ECO:0000256" key="1">
    <source>
        <dbReference type="ARBA" id="ARBA00022741"/>
    </source>
</evidence>
<dbReference type="InterPro" id="IPR027417">
    <property type="entry name" value="P-loop_NTPase"/>
</dbReference>
<reference evidence="4 5" key="1">
    <citation type="submission" date="2019-07" db="EMBL/GenBank/DDBJ databases">
        <title>Rhodotorula toruloides NBRC10032 genome sequencing.</title>
        <authorList>
            <person name="Shida Y."/>
            <person name="Takaku H."/>
            <person name="Ogasawara W."/>
            <person name="Mori K."/>
        </authorList>
    </citation>
    <scope>NUCLEOTIDE SEQUENCE [LARGE SCALE GENOMIC DNA]</scope>
    <source>
        <strain evidence="4 5">NBRC10032</strain>
    </source>
</reference>
<organism evidence="4 5">
    <name type="scientific">Rhodotorula toruloides</name>
    <name type="common">Yeast</name>
    <name type="synonym">Rhodosporidium toruloides</name>
    <dbReference type="NCBI Taxonomy" id="5286"/>
    <lineage>
        <taxon>Eukaryota</taxon>
        <taxon>Fungi</taxon>
        <taxon>Dikarya</taxon>
        <taxon>Basidiomycota</taxon>
        <taxon>Pucciniomycotina</taxon>
        <taxon>Microbotryomycetes</taxon>
        <taxon>Sporidiobolales</taxon>
        <taxon>Sporidiobolaceae</taxon>
        <taxon>Rhodotorula</taxon>
    </lineage>
</organism>
<dbReference type="SUPFAM" id="SSF52540">
    <property type="entry name" value="P-loop containing nucleoside triphosphate hydrolases"/>
    <property type="match status" value="1"/>
</dbReference>
<dbReference type="OrthoDB" id="448448at2759"/>
<dbReference type="Gene3D" id="3.40.50.300">
    <property type="entry name" value="P-loop containing nucleotide triphosphate hydrolases"/>
    <property type="match status" value="1"/>
</dbReference>
<dbReference type="GO" id="GO:0008094">
    <property type="term" value="F:ATP-dependent activity, acting on DNA"/>
    <property type="evidence" value="ECO:0007669"/>
    <property type="project" value="TreeGrafter"/>
</dbReference>
<dbReference type="GO" id="GO:0005524">
    <property type="term" value="F:ATP binding"/>
    <property type="evidence" value="ECO:0007669"/>
    <property type="project" value="UniProtKB-KW"/>
</dbReference>
<proteinExistence type="predicted"/>
<name>A0A511KDL5_RHOTO</name>
<dbReference type="GO" id="GO:0016787">
    <property type="term" value="F:hydrolase activity"/>
    <property type="evidence" value="ECO:0007669"/>
    <property type="project" value="UniProtKB-KW"/>
</dbReference>
<evidence type="ECO:0000256" key="3">
    <source>
        <dbReference type="ARBA" id="ARBA00022840"/>
    </source>
</evidence>
<evidence type="ECO:0000256" key="2">
    <source>
        <dbReference type="ARBA" id="ARBA00022801"/>
    </source>
</evidence>
<dbReference type="Proteomes" id="UP000321518">
    <property type="component" value="Unassembled WGS sequence"/>
</dbReference>
<gene>
    <name evidence="4" type="ORF">Rt10032_c05g2487</name>
</gene>
<keyword evidence="3" id="KW-0067">ATP-binding</keyword>
<keyword evidence="2" id="KW-0378">Hydrolase</keyword>
<evidence type="ECO:0000313" key="5">
    <source>
        <dbReference type="Proteomes" id="UP000321518"/>
    </source>
</evidence>
<dbReference type="EMBL" id="BJWK01000005">
    <property type="protein sequence ID" value="GEM08470.1"/>
    <property type="molecule type" value="Genomic_DNA"/>
</dbReference>
<dbReference type="PANTHER" id="PTHR45626">
    <property type="entry name" value="TRANSCRIPTION TERMINATION FACTOR 2-RELATED"/>
    <property type="match status" value="1"/>
</dbReference>
<dbReference type="AlphaFoldDB" id="A0A511KDL5"/>
<keyword evidence="1" id="KW-0547">Nucleotide-binding</keyword>
<protein>
    <submittedName>
        <fullName evidence="4">Uncharacterized protein</fullName>
    </submittedName>
</protein>
<sequence length="81" mass="9179">MVLDPRWNPVIELRQWTACTVTDVVYRPITVTRLIIENSIESRILDLQKKKEDLAASALGDDDAAMGRLTPEDLSYLFSLS</sequence>
<dbReference type="PANTHER" id="PTHR45626:SF12">
    <property type="entry name" value="DNA REPAIR PROTEIN RAD16"/>
    <property type="match status" value="1"/>
</dbReference>
<dbReference type="GO" id="GO:0006289">
    <property type="term" value="P:nucleotide-excision repair"/>
    <property type="evidence" value="ECO:0007669"/>
    <property type="project" value="TreeGrafter"/>
</dbReference>
<dbReference type="InterPro" id="IPR050628">
    <property type="entry name" value="SNF2_RAD54_helicase_TF"/>
</dbReference>
<comment type="caution">
    <text evidence="4">The sequence shown here is derived from an EMBL/GenBank/DDBJ whole genome shotgun (WGS) entry which is preliminary data.</text>
</comment>
<dbReference type="GO" id="GO:0005634">
    <property type="term" value="C:nucleus"/>
    <property type="evidence" value="ECO:0007669"/>
    <property type="project" value="TreeGrafter"/>
</dbReference>